<proteinExistence type="predicted"/>
<dbReference type="AlphaFoldDB" id="A0A553N7F0"/>
<name>A0A553N7F0_TIGCA</name>
<accession>A0A553N7F0</accession>
<reference evidence="1 2" key="1">
    <citation type="journal article" date="2018" name="Nat. Ecol. Evol.">
        <title>Genomic signatures of mitonuclear coevolution across populations of Tigriopus californicus.</title>
        <authorList>
            <person name="Barreto F.S."/>
            <person name="Watson E.T."/>
            <person name="Lima T.G."/>
            <person name="Willett C.S."/>
            <person name="Edmands S."/>
            <person name="Li W."/>
            <person name="Burton R.S."/>
        </authorList>
    </citation>
    <scope>NUCLEOTIDE SEQUENCE [LARGE SCALE GENOMIC DNA]</scope>
    <source>
        <strain evidence="1 2">San Diego</strain>
    </source>
</reference>
<evidence type="ECO:0000313" key="2">
    <source>
        <dbReference type="Proteomes" id="UP000318571"/>
    </source>
</evidence>
<organism evidence="1 2">
    <name type="scientific">Tigriopus californicus</name>
    <name type="common">Marine copepod</name>
    <dbReference type="NCBI Taxonomy" id="6832"/>
    <lineage>
        <taxon>Eukaryota</taxon>
        <taxon>Metazoa</taxon>
        <taxon>Ecdysozoa</taxon>
        <taxon>Arthropoda</taxon>
        <taxon>Crustacea</taxon>
        <taxon>Multicrustacea</taxon>
        <taxon>Hexanauplia</taxon>
        <taxon>Copepoda</taxon>
        <taxon>Harpacticoida</taxon>
        <taxon>Harpacticidae</taxon>
        <taxon>Tigriopus</taxon>
    </lineage>
</organism>
<comment type="caution">
    <text evidence="1">The sequence shown here is derived from an EMBL/GenBank/DDBJ whole genome shotgun (WGS) entry which is preliminary data.</text>
</comment>
<keyword evidence="2" id="KW-1185">Reference proteome</keyword>
<evidence type="ECO:0000313" key="1">
    <source>
        <dbReference type="EMBL" id="TRY61367.1"/>
    </source>
</evidence>
<dbReference type="Proteomes" id="UP000318571">
    <property type="component" value="Chromosome 8"/>
</dbReference>
<dbReference type="EMBL" id="VCGU01000459">
    <property type="protein sequence ID" value="TRY61367.1"/>
    <property type="molecule type" value="Genomic_DNA"/>
</dbReference>
<protein>
    <submittedName>
        <fullName evidence="1">Uncharacterized protein</fullName>
    </submittedName>
</protein>
<sequence>MDPSHNSTPGAATTFRESGDFINETHISTFVNPNLPEGWVCVNKLMMVEEMEYKDEIRCTHILQKSCHDTFQTVFKATEVEECKDRFIKNCEIEYHPIPKTEKIEVCHRPMVRDCQSEGEIICSNEYETVCETLYHENEVEDQIAQCETKQEEMCTLAGKCVLVPRQECTIMKMNGTRLTPETDCRQEIRKVCGSEACPLIRGPRICANELKTFVQDVPQETCHLNAQRICNPTSKIIPKLEQRTKCIDVPREVCHTVQVAAKVVNRPVVKIWCGPNPNPRK</sequence>
<gene>
    <name evidence="1" type="ORF">TCAL_11582</name>
</gene>